<reference evidence="2" key="1">
    <citation type="journal article" date="2019" name="Int. J. Syst. Evol. Microbiol.">
        <title>The Global Catalogue of Microorganisms (GCM) 10K type strain sequencing project: providing services to taxonomists for standard genome sequencing and annotation.</title>
        <authorList>
            <consortium name="The Broad Institute Genomics Platform"/>
            <consortium name="The Broad Institute Genome Sequencing Center for Infectious Disease"/>
            <person name="Wu L."/>
            <person name="Ma J."/>
        </authorList>
    </citation>
    <scope>NUCLEOTIDE SEQUENCE [LARGE SCALE GENOMIC DNA]</scope>
    <source>
        <strain evidence="2">NBRC 110044</strain>
    </source>
</reference>
<protein>
    <submittedName>
        <fullName evidence="1">Uncharacterized protein</fullName>
    </submittedName>
</protein>
<name>A0ABQ5YGC8_9NEIS</name>
<sequence length="75" mass="8304">MSTNKPVFTDDFVDGVLFGNGLTLADYFVRKSPVSEAVCYLDRNGQQFYLSIGNDELFKAALARLITLGVRIVVL</sequence>
<dbReference type="Proteomes" id="UP001156706">
    <property type="component" value="Unassembled WGS sequence"/>
</dbReference>
<organism evidence="1 2">
    <name type="scientific">Chitinimonas prasina</name>
    <dbReference type="NCBI Taxonomy" id="1434937"/>
    <lineage>
        <taxon>Bacteria</taxon>
        <taxon>Pseudomonadati</taxon>
        <taxon>Pseudomonadota</taxon>
        <taxon>Betaproteobacteria</taxon>
        <taxon>Neisseriales</taxon>
        <taxon>Chitinibacteraceae</taxon>
        <taxon>Chitinimonas</taxon>
    </lineage>
</organism>
<evidence type="ECO:0000313" key="2">
    <source>
        <dbReference type="Proteomes" id="UP001156706"/>
    </source>
</evidence>
<proteinExistence type="predicted"/>
<accession>A0ABQ5YGC8</accession>
<keyword evidence="2" id="KW-1185">Reference proteome</keyword>
<dbReference type="EMBL" id="BSOG01000002">
    <property type="protein sequence ID" value="GLR12979.1"/>
    <property type="molecule type" value="Genomic_DNA"/>
</dbReference>
<comment type="caution">
    <text evidence="1">The sequence shown here is derived from an EMBL/GenBank/DDBJ whole genome shotgun (WGS) entry which is preliminary data.</text>
</comment>
<gene>
    <name evidence="1" type="ORF">GCM10007907_17690</name>
</gene>
<evidence type="ECO:0000313" key="1">
    <source>
        <dbReference type="EMBL" id="GLR12979.1"/>
    </source>
</evidence>